<evidence type="ECO:0000313" key="2">
    <source>
        <dbReference type="Proteomes" id="UP000189628"/>
    </source>
</evidence>
<sequence>MPAGFQAFNNGGVLQIDENYVNLGLIAKGQLTPATATPDGYVPAFKMAEVSVTGVAPIIAVRANYAVALGDVRQSGSTWTFRLCVNTTTDWDGTALTYYIFDQVPPVAHGIGLQVFRGDGVCTFDSNYKYFNPVAVFTLAGGQPLTLTDYNDYTMSQVGTYAVVLSMERMGTHYAASELAITCGDGLRALPNGVRMRWTQVNVNAVGGDGDGGATLFVDQRSRQAVLIDVANI</sequence>
<gene>
    <name evidence="1" type="ORF">B0B51_01375</name>
</gene>
<evidence type="ECO:0000313" key="1">
    <source>
        <dbReference type="EMBL" id="AQW28799.1"/>
    </source>
</evidence>
<dbReference type="EMBL" id="CP019911">
    <property type="protein sequence ID" value="AQW28799.1"/>
    <property type="molecule type" value="Genomic_DNA"/>
</dbReference>
<dbReference type="AlphaFoldDB" id="A0A1U9VDP9"/>
<reference evidence="1 2" key="1">
    <citation type="submission" date="2017-02" db="EMBL/GenBank/DDBJ databases">
        <title>Blood Disease Bacterium A2-HR MARDI.</title>
        <authorList>
            <person name="Badrun R."/>
            <person name="Abu Bakar N."/>
            <person name="Laboh R."/>
        </authorList>
    </citation>
    <scope>NUCLEOTIDE SEQUENCE [LARGE SCALE GENOMIC DNA]</scope>
    <source>
        <strain evidence="1 2">A2-HR MARDI</strain>
    </source>
</reference>
<proteinExistence type="predicted"/>
<name>A0A1U9VDP9_9RALS</name>
<dbReference type="RefSeq" id="WP_078221646.1">
    <property type="nucleotide sequence ID" value="NZ_CP019911.1"/>
</dbReference>
<dbReference type="Proteomes" id="UP000189628">
    <property type="component" value="Chromosome"/>
</dbReference>
<protein>
    <recommendedName>
        <fullName evidence="3">Bacteriophage protein</fullName>
    </recommendedName>
</protein>
<evidence type="ECO:0008006" key="3">
    <source>
        <dbReference type="Google" id="ProtNLM"/>
    </source>
</evidence>
<organism evidence="1 2">
    <name type="scientific">blood disease bacterium A2-HR MARDI</name>
    <dbReference type="NCBI Taxonomy" id="1944648"/>
    <lineage>
        <taxon>Bacteria</taxon>
        <taxon>Pseudomonadati</taxon>
        <taxon>Pseudomonadota</taxon>
        <taxon>Betaproteobacteria</taxon>
        <taxon>Burkholderiales</taxon>
        <taxon>Burkholderiaceae</taxon>
        <taxon>Ralstonia</taxon>
        <taxon>Ralstonia solanacearum species complex</taxon>
    </lineage>
</organism>
<accession>A0A1U9VDP9</accession>